<evidence type="ECO:0000256" key="3">
    <source>
        <dbReference type="ARBA" id="ARBA00022490"/>
    </source>
</evidence>
<dbReference type="Pfam" id="PF02635">
    <property type="entry name" value="DsrE"/>
    <property type="match status" value="1"/>
</dbReference>
<dbReference type="PANTHER" id="PTHR34874">
    <property type="entry name" value="PROTEIN YCHN"/>
    <property type="match status" value="1"/>
</dbReference>
<keyword evidence="3" id="KW-0963">Cytoplasm</keyword>
<reference evidence="5" key="1">
    <citation type="journal article" date="2023" name="Front. Microbiol.">
        <title>Genome analysis of Candidatus Aschnera chinzeii, the bacterial endosymbiont of the blood-sucking bat fly Penicillidia jenynsii (Insecta: Diptera: Nycteribiidae).</title>
        <authorList>
            <person name="Koga R."/>
            <person name="Moriyama M."/>
            <person name="Nozaki T."/>
            <person name="Fukatsu T."/>
        </authorList>
    </citation>
    <scope>NUCLEOTIDE SEQUENCE</scope>
    <source>
        <strain evidence="5">Kw-01</strain>
    </source>
</reference>
<dbReference type="PANTHER" id="PTHR34874:SF3">
    <property type="entry name" value="SULFURTRANSFERASE TUSD"/>
    <property type="match status" value="1"/>
</dbReference>
<dbReference type="NCBIfam" id="TIGR03012">
    <property type="entry name" value="sulf_tusD_dsrE"/>
    <property type="match status" value="1"/>
</dbReference>
<comment type="similarity">
    <text evidence="2">Belongs to the DsrE/TusD family.</text>
</comment>
<evidence type="ECO:0000256" key="2">
    <source>
        <dbReference type="ARBA" id="ARBA00007067"/>
    </source>
</evidence>
<dbReference type="InterPro" id="IPR027396">
    <property type="entry name" value="DsrEFH-like"/>
</dbReference>
<comment type="subcellular location">
    <subcellularLocation>
        <location evidence="1">Cytoplasm</location>
    </subcellularLocation>
</comment>
<proteinExistence type="inferred from homology"/>
<dbReference type="SUPFAM" id="SSF75169">
    <property type="entry name" value="DsrEFH-like"/>
    <property type="match status" value="1"/>
</dbReference>
<dbReference type="NCBIfam" id="NF001237">
    <property type="entry name" value="PRK00207.1"/>
    <property type="match status" value="1"/>
</dbReference>
<accession>A0AAT9G4M2</accession>
<dbReference type="Gene3D" id="3.40.1260.10">
    <property type="entry name" value="DsrEFH-like"/>
    <property type="match status" value="1"/>
</dbReference>
<dbReference type="GO" id="GO:0002143">
    <property type="term" value="P:tRNA wobble position uridine thiolation"/>
    <property type="evidence" value="ECO:0007669"/>
    <property type="project" value="TreeGrafter"/>
</dbReference>
<sequence>MSIINVDQRLLYCIVVSGPVYGTQNACIAWKFADALITEGHILNSVFFHQDGVSNANAMIFPINDEFNLLAAWKNLKKKAKCQLNVCISSALRRGIINDDEAKSSKIFFATADSDFTFIGLVGLTKAMLICDRTVQF</sequence>
<dbReference type="EMBL" id="AP028961">
    <property type="protein sequence ID" value="BET44682.1"/>
    <property type="molecule type" value="Genomic_DNA"/>
</dbReference>
<dbReference type="GO" id="GO:0097163">
    <property type="term" value="F:sulfur carrier activity"/>
    <property type="evidence" value="ECO:0007669"/>
    <property type="project" value="TreeGrafter"/>
</dbReference>
<evidence type="ECO:0000256" key="1">
    <source>
        <dbReference type="ARBA" id="ARBA00004496"/>
    </source>
</evidence>
<name>A0AAT9G4M2_9ENTR</name>
<evidence type="ECO:0000313" key="5">
    <source>
        <dbReference type="EMBL" id="BET44682.1"/>
    </source>
</evidence>
<keyword evidence="4" id="KW-0808">Transferase</keyword>
<organism evidence="5">
    <name type="scientific">Candidatus Aschnera chinzeii</name>
    <dbReference type="NCBI Taxonomy" id="1485666"/>
    <lineage>
        <taxon>Bacteria</taxon>
        <taxon>Pseudomonadati</taxon>
        <taxon>Pseudomonadota</taxon>
        <taxon>Gammaproteobacteria</taxon>
        <taxon>Enterobacterales</taxon>
        <taxon>Enterobacteriaceae</taxon>
        <taxon>Candidatus Aschnera</taxon>
    </lineage>
</organism>
<dbReference type="InterPro" id="IPR003787">
    <property type="entry name" value="Sulphur_relay_DsrE/F-like"/>
</dbReference>
<dbReference type="AlphaFoldDB" id="A0AAT9G4M2"/>
<reference evidence="5" key="2">
    <citation type="submission" date="2023-10" db="EMBL/GenBank/DDBJ databases">
        <authorList>
            <person name="Koga R."/>
            <person name="Fukatsu T."/>
        </authorList>
    </citation>
    <scope>NUCLEOTIDE SEQUENCE</scope>
    <source>
        <strain evidence="5">Kw-01</strain>
    </source>
</reference>
<protein>
    <submittedName>
        <fullName evidence="5">Sulfurtransferase complex subunit TusD</fullName>
    </submittedName>
</protein>
<dbReference type="InterPro" id="IPR017463">
    <property type="entry name" value="Sulphur_relay_TusD/DsrE"/>
</dbReference>
<dbReference type="GO" id="GO:1990228">
    <property type="term" value="C:sulfurtransferase complex"/>
    <property type="evidence" value="ECO:0007669"/>
    <property type="project" value="TreeGrafter"/>
</dbReference>
<gene>
    <name evidence="5" type="primary">tusD</name>
    <name evidence="5" type="ORF">ACHINZ_3540</name>
</gene>
<dbReference type="GO" id="GO:0016783">
    <property type="term" value="F:sulfurtransferase activity"/>
    <property type="evidence" value="ECO:0007669"/>
    <property type="project" value="InterPro"/>
</dbReference>
<evidence type="ECO:0000256" key="4">
    <source>
        <dbReference type="ARBA" id="ARBA00022679"/>
    </source>
</evidence>